<keyword evidence="2" id="KW-0808">Transferase</keyword>
<sequence>MSARDVLVPPELITGPRVFKPAGSALARGLMGLFGWKVDFDGLPAMQGVVMVYPHTSNWDFIVGIFAKWALGLQVRYWAKDSLFRVPLFGRWAKWLGGVAVNRASSSGLVGGTVQQMQAARERGELFWLAVAPEGTRSRAAGWRSGAYQVALQAQVPVGLAYLDYATRTVGFNTFVRLGGDPERDLALMAAHLAQHTGKRPEMASPIRFRT</sequence>
<dbReference type="PANTHER" id="PTHR10434">
    <property type="entry name" value="1-ACYL-SN-GLYCEROL-3-PHOSPHATE ACYLTRANSFERASE"/>
    <property type="match status" value="1"/>
</dbReference>
<evidence type="ECO:0000256" key="1">
    <source>
        <dbReference type="ARBA" id="ARBA00005189"/>
    </source>
</evidence>
<dbReference type="GO" id="GO:0016746">
    <property type="term" value="F:acyltransferase activity"/>
    <property type="evidence" value="ECO:0007669"/>
    <property type="project" value="UniProtKB-KW"/>
</dbReference>
<dbReference type="InterPro" id="IPR002123">
    <property type="entry name" value="Plipid/glycerol_acylTrfase"/>
</dbReference>
<evidence type="ECO:0000256" key="2">
    <source>
        <dbReference type="ARBA" id="ARBA00022679"/>
    </source>
</evidence>
<comment type="pathway">
    <text evidence="1">Lipid metabolism.</text>
</comment>
<evidence type="ECO:0000313" key="5">
    <source>
        <dbReference type="EMBL" id="MDY0748237.1"/>
    </source>
</evidence>
<organism evidence="5 6">
    <name type="scientific">Roseateles agri</name>
    <dbReference type="NCBI Taxonomy" id="3098619"/>
    <lineage>
        <taxon>Bacteria</taxon>
        <taxon>Pseudomonadati</taxon>
        <taxon>Pseudomonadota</taxon>
        <taxon>Betaproteobacteria</taxon>
        <taxon>Burkholderiales</taxon>
        <taxon>Sphaerotilaceae</taxon>
        <taxon>Roseateles</taxon>
    </lineage>
</organism>
<dbReference type="Pfam" id="PF01553">
    <property type="entry name" value="Acyltransferase"/>
    <property type="match status" value="1"/>
</dbReference>
<keyword evidence="6" id="KW-1185">Reference proteome</keyword>
<proteinExistence type="predicted"/>
<dbReference type="SUPFAM" id="SSF69593">
    <property type="entry name" value="Glycerol-3-phosphate (1)-acyltransferase"/>
    <property type="match status" value="1"/>
</dbReference>
<evidence type="ECO:0000256" key="3">
    <source>
        <dbReference type="ARBA" id="ARBA00023315"/>
    </source>
</evidence>
<dbReference type="SMART" id="SM00563">
    <property type="entry name" value="PlsC"/>
    <property type="match status" value="1"/>
</dbReference>
<dbReference type="EMBL" id="JAXCLA010000010">
    <property type="protein sequence ID" value="MDY0748237.1"/>
    <property type="molecule type" value="Genomic_DNA"/>
</dbReference>
<comment type="caution">
    <text evidence="5">The sequence shown here is derived from an EMBL/GenBank/DDBJ whole genome shotgun (WGS) entry which is preliminary data.</text>
</comment>
<name>A0ABU5DPI5_9BURK</name>
<accession>A0ABU5DPI5</accession>
<gene>
    <name evidence="5" type="ORF">SNE35_27315</name>
</gene>
<reference evidence="5 6" key="1">
    <citation type="submission" date="2023-11" db="EMBL/GenBank/DDBJ databases">
        <title>Paucibacter sp. nov., isolated from fresh soil in Korea.</title>
        <authorList>
            <person name="Le N.T.T."/>
        </authorList>
    </citation>
    <scope>NUCLEOTIDE SEQUENCE [LARGE SCALE GENOMIC DNA]</scope>
    <source>
        <strain evidence="5 6">R3-3</strain>
    </source>
</reference>
<evidence type="ECO:0000313" key="6">
    <source>
        <dbReference type="Proteomes" id="UP001285263"/>
    </source>
</evidence>
<dbReference type="RefSeq" id="WP_320426209.1">
    <property type="nucleotide sequence ID" value="NZ_JAXCLA010000010.1"/>
</dbReference>
<dbReference type="PANTHER" id="PTHR10434:SF9">
    <property type="entry name" value="PHOSPHOLIPID_GLYCEROL ACYLTRANSFERASE DOMAIN-CONTAINING PROTEIN"/>
    <property type="match status" value="1"/>
</dbReference>
<evidence type="ECO:0000259" key="4">
    <source>
        <dbReference type="SMART" id="SM00563"/>
    </source>
</evidence>
<keyword evidence="3 5" id="KW-0012">Acyltransferase</keyword>
<protein>
    <submittedName>
        <fullName evidence="5">1-acyl-sn-glycerol-3-phosphate acyltransferase</fullName>
    </submittedName>
</protein>
<dbReference type="Proteomes" id="UP001285263">
    <property type="component" value="Unassembled WGS sequence"/>
</dbReference>
<feature type="domain" description="Phospholipid/glycerol acyltransferase" evidence="4">
    <location>
        <begin position="49"/>
        <end position="163"/>
    </location>
</feature>